<evidence type="ECO:0000256" key="1">
    <source>
        <dbReference type="SAM" id="MobiDB-lite"/>
    </source>
</evidence>
<comment type="caution">
    <text evidence="2">The sequence shown here is derived from an EMBL/GenBank/DDBJ whole genome shotgun (WGS) entry which is preliminary data.</text>
</comment>
<proteinExistence type="predicted"/>
<accession>A0AAV4R9T3</accession>
<dbReference type="AlphaFoldDB" id="A0AAV4R9T3"/>
<gene>
    <name evidence="2" type="ORF">CEXT_20971</name>
</gene>
<evidence type="ECO:0000313" key="2">
    <source>
        <dbReference type="EMBL" id="GIY19073.1"/>
    </source>
</evidence>
<protein>
    <submittedName>
        <fullName evidence="2">Uncharacterized protein</fullName>
    </submittedName>
</protein>
<dbReference type="Proteomes" id="UP001054945">
    <property type="component" value="Unassembled WGS sequence"/>
</dbReference>
<reference evidence="2 3" key="1">
    <citation type="submission" date="2021-06" db="EMBL/GenBank/DDBJ databases">
        <title>Caerostris extrusa draft genome.</title>
        <authorList>
            <person name="Kono N."/>
            <person name="Arakawa K."/>
        </authorList>
    </citation>
    <scope>NUCLEOTIDE SEQUENCE [LARGE SCALE GENOMIC DNA]</scope>
</reference>
<evidence type="ECO:0000313" key="3">
    <source>
        <dbReference type="Proteomes" id="UP001054945"/>
    </source>
</evidence>
<keyword evidence="3" id="KW-1185">Reference proteome</keyword>
<sequence>MALEWEIFKNITQLFRKSVLLTKTNPINPALGIMLPTIQYQKDHIFKTTQEFYSFVTRGGQKFPEHTFSLPSTPADDLISPLSGVGMMNRPPRQRSPPHSGGRWIL</sequence>
<organism evidence="2 3">
    <name type="scientific">Caerostris extrusa</name>
    <name type="common">Bark spider</name>
    <name type="synonym">Caerostris bankana</name>
    <dbReference type="NCBI Taxonomy" id="172846"/>
    <lineage>
        <taxon>Eukaryota</taxon>
        <taxon>Metazoa</taxon>
        <taxon>Ecdysozoa</taxon>
        <taxon>Arthropoda</taxon>
        <taxon>Chelicerata</taxon>
        <taxon>Arachnida</taxon>
        <taxon>Araneae</taxon>
        <taxon>Araneomorphae</taxon>
        <taxon>Entelegynae</taxon>
        <taxon>Araneoidea</taxon>
        <taxon>Araneidae</taxon>
        <taxon>Caerostris</taxon>
    </lineage>
</organism>
<name>A0AAV4R9T3_CAEEX</name>
<feature type="region of interest" description="Disordered" evidence="1">
    <location>
        <begin position="81"/>
        <end position="106"/>
    </location>
</feature>
<dbReference type="EMBL" id="BPLR01007711">
    <property type="protein sequence ID" value="GIY19073.1"/>
    <property type="molecule type" value="Genomic_DNA"/>
</dbReference>